<protein>
    <recommendedName>
        <fullName evidence="3">DDE Tnp4 domain-containing protein</fullName>
    </recommendedName>
</protein>
<proteinExistence type="predicted"/>
<sequence>IFGVVKCCFHLMVAAPEYSLETQAKLVPALCVLHNFIHVHDPYDAENISEDGVEPSTHQRQWIPADFGHTITQADQTRAGEKWDAIAKAMWAQYV</sequence>
<evidence type="ECO:0000313" key="1">
    <source>
        <dbReference type="EMBL" id="KIK95843.1"/>
    </source>
</evidence>
<gene>
    <name evidence="1" type="ORF">PAXRUDRAFT_74213</name>
</gene>
<dbReference type="HOGENOM" id="CLU_040082_4_2_1"/>
<dbReference type="EMBL" id="KN825018">
    <property type="protein sequence ID" value="KIK95843.1"/>
    <property type="molecule type" value="Genomic_DNA"/>
</dbReference>
<organism evidence="1 2">
    <name type="scientific">Paxillus rubicundulus Ve08.2h10</name>
    <dbReference type="NCBI Taxonomy" id="930991"/>
    <lineage>
        <taxon>Eukaryota</taxon>
        <taxon>Fungi</taxon>
        <taxon>Dikarya</taxon>
        <taxon>Basidiomycota</taxon>
        <taxon>Agaricomycotina</taxon>
        <taxon>Agaricomycetes</taxon>
        <taxon>Agaricomycetidae</taxon>
        <taxon>Boletales</taxon>
        <taxon>Paxilineae</taxon>
        <taxon>Paxillaceae</taxon>
        <taxon>Paxillus</taxon>
    </lineage>
</organism>
<feature type="non-terminal residue" evidence="1">
    <location>
        <position position="1"/>
    </location>
</feature>
<keyword evidence="2" id="KW-1185">Reference proteome</keyword>
<dbReference type="InParanoid" id="A0A0D0DRS8"/>
<dbReference type="Proteomes" id="UP000054538">
    <property type="component" value="Unassembled WGS sequence"/>
</dbReference>
<dbReference type="AlphaFoldDB" id="A0A0D0DRS8"/>
<feature type="non-terminal residue" evidence="1">
    <location>
        <position position="95"/>
    </location>
</feature>
<name>A0A0D0DRS8_9AGAM</name>
<evidence type="ECO:0008006" key="3">
    <source>
        <dbReference type="Google" id="ProtNLM"/>
    </source>
</evidence>
<dbReference type="OrthoDB" id="1681765at2759"/>
<reference evidence="2" key="2">
    <citation type="submission" date="2015-01" db="EMBL/GenBank/DDBJ databases">
        <title>Evolutionary Origins and Diversification of the Mycorrhizal Mutualists.</title>
        <authorList>
            <consortium name="DOE Joint Genome Institute"/>
            <consortium name="Mycorrhizal Genomics Consortium"/>
            <person name="Kohler A."/>
            <person name="Kuo A."/>
            <person name="Nagy L.G."/>
            <person name="Floudas D."/>
            <person name="Copeland A."/>
            <person name="Barry K.W."/>
            <person name="Cichocki N."/>
            <person name="Veneault-Fourrey C."/>
            <person name="LaButti K."/>
            <person name="Lindquist E.A."/>
            <person name="Lipzen A."/>
            <person name="Lundell T."/>
            <person name="Morin E."/>
            <person name="Murat C."/>
            <person name="Riley R."/>
            <person name="Ohm R."/>
            <person name="Sun H."/>
            <person name="Tunlid A."/>
            <person name="Henrissat B."/>
            <person name="Grigoriev I.V."/>
            <person name="Hibbett D.S."/>
            <person name="Martin F."/>
        </authorList>
    </citation>
    <scope>NUCLEOTIDE SEQUENCE [LARGE SCALE GENOMIC DNA]</scope>
    <source>
        <strain evidence="2">Ve08.2h10</strain>
    </source>
</reference>
<reference evidence="1 2" key="1">
    <citation type="submission" date="2014-04" db="EMBL/GenBank/DDBJ databases">
        <authorList>
            <consortium name="DOE Joint Genome Institute"/>
            <person name="Kuo A."/>
            <person name="Kohler A."/>
            <person name="Jargeat P."/>
            <person name="Nagy L.G."/>
            <person name="Floudas D."/>
            <person name="Copeland A."/>
            <person name="Barry K.W."/>
            <person name="Cichocki N."/>
            <person name="Veneault-Fourrey C."/>
            <person name="LaButti K."/>
            <person name="Lindquist E.A."/>
            <person name="Lipzen A."/>
            <person name="Lundell T."/>
            <person name="Morin E."/>
            <person name="Murat C."/>
            <person name="Sun H."/>
            <person name="Tunlid A."/>
            <person name="Henrissat B."/>
            <person name="Grigoriev I.V."/>
            <person name="Hibbett D.S."/>
            <person name="Martin F."/>
            <person name="Nordberg H.P."/>
            <person name="Cantor M.N."/>
            <person name="Hua S.X."/>
        </authorList>
    </citation>
    <scope>NUCLEOTIDE SEQUENCE [LARGE SCALE GENOMIC DNA]</scope>
    <source>
        <strain evidence="1 2">Ve08.2h10</strain>
    </source>
</reference>
<evidence type="ECO:0000313" key="2">
    <source>
        <dbReference type="Proteomes" id="UP000054538"/>
    </source>
</evidence>
<accession>A0A0D0DRS8</accession>